<dbReference type="PANTHER" id="PTHR46401:SF2">
    <property type="entry name" value="GLYCOSYLTRANSFERASE WBBK-RELATED"/>
    <property type="match status" value="1"/>
</dbReference>
<dbReference type="CDD" id="cd03809">
    <property type="entry name" value="GT4_MtfB-like"/>
    <property type="match status" value="1"/>
</dbReference>
<dbReference type="InterPro" id="IPR001296">
    <property type="entry name" value="Glyco_trans_1"/>
</dbReference>
<sequence length="174" mass="19350">MGLLAAYRLLPDTLRRRFPLVLVGDRGWHNEEILGEIERAMRDGWLRYLGYVSEGDLPLLFSGARMFVFPSFYEGFGLPVLEAMASGLPIVCSNRASLPEVTSEVALLVDPDDVVALGSAIERALEDEQWNRDARPASIERASQFSWDTTAKRTVDVYRLARTSFSGTVARPAA</sequence>
<name>A0A9D7HLA6_9PROT</name>
<evidence type="ECO:0000313" key="3">
    <source>
        <dbReference type="EMBL" id="MBK6972834.1"/>
    </source>
</evidence>
<accession>A0A9D7HLA6</accession>
<evidence type="ECO:0000313" key="4">
    <source>
        <dbReference type="Proteomes" id="UP000807785"/>
    </source>
</evidence>
<proteinExistence type="predicted"/>
<gene>
    <name evidence="3" type="ORF">IPH26_07705</name>
</gene>
<feature type="domain" description="Glycosyl transferase family 1" evidence="2">
    <location>
        <begin position="3"/>
        <end position="135"/>
    </location>
</feature>
<protein>
    <submittedName>
        <fullName evidence="3">Glycosyltransferase family 4 protein</fullName>
    </submittedName>
</protein>
<dbReference type="AlphaFoldDB" id="A0A9D7HLA6"/>
<comment type="caution">
    <text evidence="3">The sequence shown here is derived from an EMBL/GenBank/DDBJ whole genome shotgun (WGS) entry which is preliminary data.</text>
</comment>
<dbReference type="Proteomes" id="UP000807785">
    <property type="component" value="Unassembled WGS sequence"/>
</dbReference>
<dbReference type="GO" id="GO:0016757">
    <property type="term" value="F:glycosyltransferase activity"/>
    <property type="evidence" value="ECO:0007669"/>
    <property type="project" value="InterPro"/>
</dbReference>
<dbReference type="Gene3D" id="3.40.50.2000">
    <property type="entry name" value="Glycogen Phosphorylase B"/>
    <property type="match status" value="2"/>
</dbReference>
<dbReference type="SUPFAM" id="SSF53756">
    <property type="entry name" value="UDP-Glycosyltransferase/glycogen phosphorylase"/>
    <property type="match status" value="1"/>
</dbReference>
<reference evidence="3" key="1">
    <citation type="submission" date="2020-10" db="EMBL/GenBank/DDBJ databases">
        <title>Connecting structure to function with the recovery of over 1000 high-quality activated sludge metagenome-assembled genomes encoding full-length rRNA genes using long-read sequencing.</title>
        <authorList>
            <person name="Singleton C.M."/>
            <person name="Petriglieri F."/>
            <person name="Kristensen J.M."/>
            <person name="Kirkegaard R.H."/>
            <person name="Michaelsen T.Y."/>
            <person name="Andersen M.H."/>
            <person name="Karst S.M."/>
            <person name="Dueholm M.S."/>
            <person name="Nielsen P.H."/>
            <person name="Albertsen M."/>
        </authorList>
    </citation>
    <scope>NUCLEOTIDE SEQUENCE</scope>
    <source>
        <strain evidence="3">Bjer_18-Q3-R1-45_BAT3C.347</strain>
    </source>
</reference>
<dbReference type="EMBL" id="JADJEV010000003">
    <property type="protein sequence ID" value="MBK6972834.1"/>
    <property type="molecule type" value="Genomic_DNA"/>
</dbReference>
<organism evidence="3 4">
    <name type="scientific">Candidatus Methylophosphatis roskildensis</name>
    <dbReference type="NCBI Taxonomy" id="2899263"/>
    <lineage>
        <taxon>Bacteria</taxon>
        <taxon>Pseudomonadati</taxon>
        <taxon>Pseudomonadota</taxon>
        <taxon>Betaproteobacteria</taxon>
        <taxon>Nitrosomonadales</taxon>
        <taxon>Sterolibacteriaceae</taxon>
        <taxon>Candidatus Methylophosphatis</taxon>
    </lineage>
</organism>
<keyword evidence="1" id="KW-0808">Transferase</keyword>
<evidence type="ECO:0000259" key="2">
    <source>
        <dbReference type="Pfam" id="PF00534"/>
    </source>
</evidence>
<dbReference type="PANTHER" id="PTHR46401">
    <property type="entry name" value="GLYCOSYLTRANSFERASE WBBK-RELATED"/>
    <property type="match status" value="1"/>
</dbReference>
<dbReference type="Pfam" id="PF00534">
    <property type="entry name" value="Glycos_transf_1"/>
    <property type="match status" value="1"/>
</dbReference>
<evidence type="ECO:0000256" key="1">
    <source>
        <dbReference type="ARBA" id="ARBA00022679"/>
    </source>
</evidence>
<dbReference type="GO" id="GO:0009103">
    <property type="term" value="P:lipopolysaccharide biosynthetic process"/>
    <property type="evidence" value="ECO:0007669"/>
    <property type="project" value="TreeGrafter"/>
</dbReference>